<feature type="region of interest" description="Disordered" evidence="1">
    <location>
        <begin position="65"/>
        <end position="111"/>
    </location>
</feature>
<sequence>MPNPQIRLTPAEAVGRMRSIGGEFDSAKTQASTSVGVGIDSRVAAAVEGQVATSRELINDAARTSDKAGVAAQALGEQDKRNGDRVGGIGTDLDRKAGQGGSDARTSGKDPTVMAVDYVTGGPLPESPGPRPMIDPDNPFIGDERFGYWTNYTPPPYTGDTPPPPTVEHHSLDGAAARPAGPTGFYTPGRTWLTDDTAPYVSVSENYHFRVSGTDATSYTRTVTTDGGAPQLQQWVAYTYESQKFTSVNLGGDAWAQTGPDQAQGKLGGVTTGGLSGLAIPPKIGPWQPITPQQIATLSYTNPTVTYYIPNGCGGQFSILNGEAASGPPPQPVIPVMRAPR</sequence>
<keyword evidence="3" id="KW-1185">Reference proteome</keyword>
<evidence type="ECO:0000313" key="3">
    <source>
        <dbReference type="Proteomes" id="UP000193866"/>
    </source>
</evidence>
<reference evidence="2 3" key="1">
    <citation type="submission" date="2016-01" db="EMBL/GenBank/DDBJ databases">
        <title>The new phylogeny of the genus Mycobacterium.</title>
        <authorList>
            <person name="Tarcisio F."/>
            <person name="Conor M."/>
            <person name="Antonella G."/>
            <person name="Elisabetta G."/>
            <person name="Giulia F.S."/>
            <person name="Sara T."/>
            <person name="Anna F."/>
            <person name="Clotilde B."/>
            <person name="Roberto B."/>
            <person name="Veronica D.S."/>
            <person name="Fabio R."/>
            <person name="Monica P."/>
            <person name="Olivier J."/>
            <person name="Enrico T."/>
            <person name="Nicola S."/>
        </authorList>
    </citation>
    <scope>NUCLEOTIDE SEQUENCE [LARGE SCALE GENOMIC DNA]</scope>
    <source>
        <strain evidence="2 3">DSM 45394</strain>
    </source>
</reference>
<dbReference type="OrthoDB" id="1187707at2"/>
<name>A0A1X1YBF0_9MYCO</name>
<organism evidence="2 3">
    <name type="scientific">Mycolicibacter longobardus</name>
    <dbReference type="NCBI Taxonomy" id="1108812"/>
    <lineage>
        <taxon>Bacteria</taxon>
        <taxon>Bacillati</taxon>
        <taxon>Actinomycetota</taxon>
        <taxon>Actinomycetes</taxon>
        <taxon>Mycobacteriales</taxon>
        <taxon>Mycobacteriaceae</taxon>
        <taxon>Mycolicibacter</taxon>
    </lineage>
</organism>
<evidence type="ECO:0000313" key="2">
    <source>
        <dbReference type="EMBL" id="ORW08442.1"/>
    </source>
</evidence>
<dbReference type="Proteomes" id="UP000193866">
    <property type="component" value="Unassembled WGS sequence"/>
</dbReference>
<evidence type="ECO:0000256" key="1">
    <source>
        <dbReference type="SAM" id="MobiDB-lite"/>
    </source>
</evidence>
<protein>
    <submittedName>
        <fullName evidence="2">Uncharacterized protein</fullName>
    </submittedName>
</protein>
<dbReference type="AlphaFoldDB" id="A0A1X1YBF0"/>
<gene>
    <name evidence="2" type="ORF">AWC16_18755</name>
</gene>
<dbReference type="RefSeq" id="WP_085266079.1">
    <property type="nucleotide sequence ID" value="NZ_LQPG01000035.1"/>
</dbReference>
<comment type="caution">
    <text evidence="2">The sequence shown here is derived from an EMBL/GenBank/DDBJ whole genome shotgun (WGS) entry which is preliminary data.</text>
</comment>
<proteinExistence type="predicted"/>
<dbReference type="EMBL" id="LQPG01000035">
    <property type="protein sequence ID" value="ORW08442.1"/>
    <property type="molecule type" value="Genomic_DNA"/>
</dbReference>
<accession>A0A1X1YBF0</accession>